<protein>
    <submittedName>
        <fullName evidence="6">Efflux RND transporter periplasmic adaptor subunit</fullName>
    </submittedName>
</protein>
<dbReference type="EMBL" id="SACM01000002">
    <property type="protein sequence ID" value="RVT86031.1"/>
    <property type="molecule type" value="Genomic_DNA"/>
</dbReference>
<proteinExistence type="inferred from homology"/>
<evidence type="ECO:0000259" key="3">
    <source>
        <dbReference type="Pfam" id="PF25876"/>
    </source>
</evidence>
<evidence type="ECO:0000313" key="7">
    <source>
        <dbReference type="Proteomes" id="UP000288587"/>
    </source>
</evidence>
<sequence>MATDAPSTGLLKIQRGAASAPQRRRRWRWGLLTAVAVAIGGAVLKPKVPEVQTVSVAQTTPSVQYQQLTASGFVVAQRRAAVASKATGRLVELNVREGSRVQAGQLLARLDASDVQATLQVAQAAIGQAQALAAQGQALVRQAQVELSNAEAEFERTRQLREQGFVSPQALDAAQRRLDAARASVASAQAGAAQSQASVTQARAQLGVQQVNQGYTEIRAPFDGVVLAKNANVGDLITPFSNAAGSQGAVLTLADLSTLEVEADVSEGSLAKVTQGMPVEITLDALPGQRFRGQVASIVPTVDRAKATVMTKVKFETLSDRILPEMSAKVLFLSQRPTDAEQQPVLAVPAKALVDGTVWKLVTEGDRTRVQAVAVKAGRKLAEAVEVTPAAGAQLASGDRLVAAPQGLKDGQAVKVSAK</sequence>
<feature type="coiled-coil region" evidence="2">
    <location>
        <begin position="133"/>
        <end position="191"/>
    </location>
</feature>
<dbReference type="Pfam" id="PF25954">
    <property type="entry name" value="Beta-barrel_RND_2"/>
    <property type="match status" value="1"/>
</dbReference>
<dbReference type="Gene3D" id="1.10.287.470">
    <property type="entry name" value="Helix hairpin bin"/>
    <property type="match status" value="1"/>
</dbReference>
<dbReference type="Gene3D" id="2.40.30.170">
    <property type="match status" value="1"/>
</dbReference>
<organism evidence="6 7">
    <name type="scientific">Inhella crocodyli</name>
    <dbReference type="NCBI Taxonomy" id="2499851"/>
    <lineage>
        <taxon>Bacteria</taxon>
        <taxon>Pseudomonadati</taxon>
        <taxon>Pseudomonadota</taxon>
        <taxon>Betaproteobacteria</taxon>
        <taxon>Burkholderiales</taxon>
        <taxon>Sphaerotilaceae</taxon>
        <taxon>Inhella</taxon>
    </lineage>
</organism>
<dbReference type="AlphaFoldDB" id="A0A437LL37"/>
<reference evidence="6 7" key="1">
    <citation type="submission" date="2019-01" db="EMBL/GenBank/DDBJ databases">
        <authorList>
            <person name="Chen W.-M."/>
        </authorList>
    </citation>
    <scope>NUCLEOTIDE SEQUENCE [LARGE SCALE GENOMIC DNA]</scope>
    <source>
        <strain evidence="6 7">CCP-18</strain>
    </source>
</reference>
<dbReference type="InterPro" id="IPR058792">
    <property type="entry name" value="Beta-barrel_RND_2"/>
</dbReference>
<dbReference type="GO" id="GO:1990281">
    <property type="term" value="C:efflux pump complex"/>
    <property type="evidence" value="ECO:0007669"/>
    <property type="project" value="TreeGrafter"/>
</dbReference>
<evidence type="ECO:0000256" key="1">
    <source>
        <dbReference type="ARBA" id="ARBA00009477"/>
    </source>
</evidence>
<dbReference type="OrthoDB" id="9789643at2"/>
<comment type="similarity">
    <text evidence="1">Belongs to the membrane fusion protein (MFP) (TC 8.A.1) family.</text>
</comment>
<dbReference type="SUPFAM" id="SSF111369">
    <property type="entry name" value="HlyD-like secretion proteins"/>
    <property type="match status" value="1"/>
</dbReference>
<dbReference type="PANTHER" id="PTHR30469">
    <property type="entry name" value="MULTIDRUG RESISTANCE PROTEIN MDTA"/>
    <property type="match status" value="1"/>
</dbReference>
<feature type="domain" description="Multidrug resistance protein MdtA-like barrel-sandwich hybrid" evidence="4">
    <location>
        <begin position="78"/>
        <end position="238"/>
    </location>
</feature>
<dbReference type="Proteomes" id="UP000288587">
    <property type="component" value="Unassembled WGS sequence"/>
</dbReference>
<dbReference type="Pfam" id="PF25917">
    <property type="entry name" value="BSH_RND"/>
    <property type="match status" value="1"/>
</dbReference>
<dbReference type="Gene3D" id="2.40.50.100">
    <property type="match status" value="1"/>
</dbReference>
<dbReference type="NCBIfam" id="TIGR01730">
    <property type="entry name" value="RND_mfp"/>
    <property type="match status" value="1"/>
</dbReference>
<evidence type="ECO:0000313" key="6">
    <source>
        <dbReference type="EMBL" id="RVT86031.1"/>
    </source>
</evidence>
<dbReference type="InterPro" id="IPR058625">
    <property type="entry name" value="MdtA-like_BSH"/>
</dbReference>
<dbReference type="GO" id="GO:0015562">
    <property type="term" value="F:efflux transmembrane transporter activity"/>
    <property type="evidence" value="ECO:0007669"/>
    <property type="project" value="TreeGrafter"/>
</dbReference>
<dbReference type="InterPro" id="IPR006143">
    <property type="entry name" value="RND_pump_MFP"/>
</dbReference>
<evidence type="ECO:0000256" key="2">
    <source>
        <dbReference type="SAM" id="Coils"/>
    </source>
</evidence>
<dbReference type="InterPro" id="IPR058624">
    <property type="entry name" value="MdtA-like_HH"/>
</dbReference>
<keyword evidence="7" id="KW-1185">Reference proteome</keyword>
<evidence type="ECO:0000259" key="5">
    <source>
        <dbReference type="Pfam" id="PF25954"/>
    </source>
</evidence>
<dbReference type="PANTHER" id="PTHR30469:SF38">
    <property type="entry name" value="HLYD FAMILY SECRETION PROTEIN"/>
    <property type="match status" value="1"/>
</dbReference>
<feature type="domain" description="CusB-like beta-barrel" evidence="5">
    <location>
        <begin position="261"/>
        <end position="333"/>
    </location>
</feature>
<keyword evidence="2" id="KW-0175">Coiled coil</keyword>
<feature type="domain" description="Multidrug resistance protein MdtA-like alpha-helical hairpin" evidence="3">
    <location>
        <begin position="135"/>
        <end position="206"/>
    </location>
</feature>
<comment type="caution">
    <text evidence="6">The sequence shown here is derived from an EMBL/GenBank/DDBJ whole genome shotgun (WGS) entry which is preliminary data.</text>
</comment>
<dbReference type="Pfam" id="PF25876">
    <property type="entry name" value="HH_MFP_RND"/>
    <property type="match status" value="1"/>
</dbReference>
<gene>
    <name evidence="6" type="ORF">EOD73_08265</name>
</gene>
<name>A0A437LL37_9BURK</name>
<evidence type="ECO:0000259" key="4">
    <source>
        <dbReference type="Pfam" id="PF25917"/>
    </source>
</evidence>
<accession>A0A437LL37</accession>
<dbReference type="RefSeq" id="WP_127682529.1">
    <property type="nucleotide sequence ID" value="NZ_SACM01000002.1"/>
</dbReference>